<dbReference type="PANTHER" id="PTHR33841:SF1">
    <property type="entry name" value="DNA METHYLTRANSFERASE A"/>
    <property type="match status" value="1"/>
</dbReference>
<dbReference type="InterPro" id="IPR050953">
    <property type="entry name" value="N4_N6_ade-DNA_methylase"/>
</dbReference>
<dbReference type="RefSeq" id="WP_004966464.1">
    <property type="nucleotide sequence ID" value="NZ_AOLR01000049.1"/>
</dbReference>
<comment type="catalytic activity">
    <reaction evidence="7">
        <text>a 2'-deoxyadenosine in DNA + S-adenosyl-L-methionine = an N(6)-methyl-2'-deoxyadenosine in DNA + S-adenosyl-L-homocysteine + H(+)</text>
        <dbReference type="Rhea" id="RHEA:15197"/>
        <dbReference type="Rhea" id="RHEA-COMP:12418"/>
        <dbReference type="Rhea" id="RHEA-COMP:12419"/>
        <dbReference type="ChEBI" id="CHEBI:15378"/>
        <dbReference type="ChEBI" id="CHEBI:57856"/>
        <dbReference type="ChEBI" id="CHEBI:59789"/>
        <dbReference type="ChEBI" id="CHEBI:90615"/>
        <dbReference type="ChEBI" id="CHEBI:90616"/>
        <dbReference type="EC" id="2.1.1.72"/>
    </reaction>
</comment>
<evidence type="ECO:0000256" key="4">
    <source>
        <dbReference type="ARBA" id="ARBA00022691"/>
    </source>
</evidence>
<proteinExistence type="predicted"/>
<evidence type="ECO:0000313" key="11">
    <source>
        <dbReference type="EMBL" id="EMA09207.1"/>
    </source>
</evidence>
<name>M0JJ92_9EURY</name>
<feature type="coiled-coil region" evidence="8">
    <location>
        <begin position="972"/>
        <end position="999"/>
    </location>
</feature>
<dbReference type="InterPro" id="IPR011639">
    <property type="entry name" value="MethylTrfase_TaqI-like_dom"/>
</dbReference>
<keyword evidence="12" id="KW-1185">Reference proteome</keyword>
<feature type="domain" description="Type II methyltransferase M.TaqI-like" evidence="9">
    <location>
        <begin position="267"/>
        <end position="559"/>
    </location>
</feature>
<dbReference type="InterPro" id="IPR002052">
    <property type="entry name" value="DNA_methylase_N6_adenine_CS"/>
</dbReference>
<evidence type="ECO:0000256" key="7">
    <source>
        <dbReference type="ARBA" id="ARBA00047942"/>
    </source>
</evidence>
<keyword evidence="5" id="KW-0680">Restriction system</keyword>
<dbReference type="EMBL" id="AOLR01000049">
    <property type="protein sequence ID" value="EMA09207.1"/>
    <property type="molecule type" value="Genomic_DNA"/>
</dbReference>
<dbReference type="PROSITE" id="PS00092">
    <property type="entry name" value="N6_MTASE"/>
    <property type="match status" value="1"/>
</dbReference>
<dbReference type="PRINTS" id="PR00507">
    <property type="entry name" value="N12N6MTFRASE"/>
</dbReference>
<keyword evidence="4" id="KW-0949">S-adenosyl-L-methionine</keyword>
<dbReference type="InterPro" id="IPR023135">
    <property type="entry name" value="N6_DNA_MeTrfase_TaqI_C"/>
</dbReference>
<keyword evidence="2" id="KW-0489">Methyltransferase</keyword>
<protein>
    <recommendedName>
        <fullName evidence="1">site-specific DNA-methyltransferase (adenine-specific)</fullName>
        <ecNumber evidence="1">2.1.1.72</ecNumber>
    </recommendedName>
</protein>
<comment type="caution">
    <text evidence="11">The sequence shown here is derived from an EMBL/GenBank/DDBJ whole genome shotgun (WGS) entry which is preliminary data.</text>
</comment>
<feature type="non-terminal residue" evidence="11">
    <location>
        <position position="1"/>
    </location>
</feature>
<dbReference type="InterPro" id="IPR025931">
    <property type="entry name" value="TaqI_C"/>
</dbReference>
<dbReference type="GO" id="GO:0003677">
    <property type="term" value="F:DNA binding"/>
    <property type="evidence" value="ECO:0007669"/>
    <property type="project" value="UniProtKB-KW"/>
</dbReference>
<keyword evidence="8" id="KW-0175">Coiled coil</keyword>
<dbReference type="EC" id="2.1.1.72" evidence="1"/>
<dbReference type="AlphaFoldDB" id="M0JJ92"/>
<evidence type="ECO:0000256" key="2">
    <source>
        <dbReference type="ARBA" id="ARBA00022603"/>
    </source>
</evidence>
<accession>M0JJ92</accession>
<dbReference type="InterPro" id="IPR029063">
    <property type="entry name" value="SAM-dependent_MTases_sf"/>
</dbReference>
<keyword evidence="6" id="KW-0238">DNA-binding</keyword>
<dbReference type="PATRIC" id="fig|662476.7.peg.3858"/>
<evidence type="ECO:0000256" key="6">
    <source>
        <dbReference type="ARBA" id="ARBA00023125"/>
    </source>
</evidence>
<reference evidence="11 12" key="1">
    <citation type="journal article" date="2014" name="PLoS Genet.">
        <title>Phylogenetically driven sequencing of extremely halophilic archaea reveals strategies for static and dynamic osmo-response.</title>
        <authorList>
            <person name="Becker E.A."/>
            <person name="Seitzer P.M."/>
            <person name="Tritt A."/>
            <person name="Larsen D."/>
            <person name="Krusor M."/>
            <person name="Yao A.I."/>
            <person name="Wu D."/>
            <person name="Madern D."/>
            <person name="Eisen J.A."/>
            <person name="Darling A.E."/>
            <person name="Facciotti M.T."/>
        </authorList>
    </citation>
    <scope>NUCLEOTIDE SEQUENCE [LARGE SCALE GENOMIC DNA]</scope>
    <source>
        <strain evidence="11 12">ATCC 33800</strain>
    </source>
</reference>
<dbReference type="SUPFAM" id="SSF53335">
    <property type="entry name" value="S-adenosyl-L-methionine-dependent methyltransferases"/>
    <property type="match status" value="1"/>
</dbReference>
<gene>
    <name evidence="11" type="ORF">C436_19358</name>
</gene>
<evidence type="ECO:0000259" key="10">
    <source>
        <dbReference type="Pfam" id="PF12950"/>
    </source>
</evidence>
<feature type="domain" description="TaqI-like C-terminal specificity" evidence="10">
    <location>
        <begin position="666"/>
        <end position="785"/>
    </location>
</feature>
<dbReference type="GO" id="GO:0009007">
    <property type="term" value="F:site-specific DNA-methyltransferase (adenine-specific) activity"/>
    <property type="evidence" value="ECO:0007669"/>
    <property type="project" value="UniProtKB-EC"/>
</dbReference>
<dbReference type="GO" id="GO:0032259">
    <property type="term" value="P:methylation"/>
    <property type="evidence" value="ECO:0007669"/>
    <property type="project" value="UniProtKB-KW"/>
</dbReference>
<dbReference type="Gene3D" id="3.40.50.150">
    <property type="entry name" value="Vaccinia Virus protein VP39"/>
    <property type="match status" value="1"/>
</dbReference>
<evidence type="ECO:0000256" key="3">
    <source>
        <dbReference type="ARBA" id="ARBA00022679"/>
    </source>
</evidence>
<dbReference type="Proteomes" id="UP000011659">
    <property type="component" value="Unassembled WGS sequence"/>
</dbReference>
<evidence type="ECO:0000256" key="5">
    <source>
        <dbReference type="ARBA" id="ARBA00022747"/>
    </source>
</evidence>
<sequence>SLDQLRADIHEDIQSGDSFEDYSGHSTRMWNRLENLFGLVDEGEQSLGIPPYNGGLFDEDSHEFLAENEVSDRHIAEVIYRLGTTEGDDGEFVLADYADLDTRHLGSIYEGLLEHEFRIAPEQYAAVAEDGGQVWKPATEVSVADAVETVDQGELYVVNDDGERKATGAYYTPDYVVSYIVEETVDPLLDDIKAELEADGLEPSETEYFRRFWQQVLDLKILDPAMGSAHFLTSATGYLTEQVMEVVREQEIQGYDEQHLRREIAKECIYGVDINGMAVELGKLSMWLETLAADQPLAFLDHHLKTGNSLVGSDITEVLSDDTDGQEGQLTLTQVAARARRQTLEHVMDLMGELLDIDNETLEDIKSMEEIYNEIRSDALYQRLFEIANVHTAEQFGLDVPRDDGSGEDAYRDMAKAIEDETAWAEIRERDWFATAQAMADDEDFFHWELEFPEVFFGEDGTKLDGAGFDAVVGNPPYGMVSDDLFARYYREQYDSAEGRPERYAFFTEKAHLLVKARGFYGFIVSNTILTNELDQNIRGILLEKTQLQSIVLYDGSVFDDPTVHPATIVTKRQDISEEHMVEVLTGVSKSGSNTGSRLVNQSRWLNNENYAVSIISDPNEANVWWNIRECDYTLGDIAHIRQCIKTGNNEKYLKTSDEDPGKPWKPVLTGSDIKRYSINWPKRYLKYGDWLARNWKNQDFYEREKVTIRETSDRITAAIDAQNRYLLSTLYSVYYKSEYQGDLSYLLGIINSNLAQFFMYHLVFSTNEGAFTKARTNHYEQLPIPVSKKSSESHAFECEEISSQVEDIQSYKEKKQKLNLALRDHLGSYSDGPTLADVGLTQPPEDSADSILQQTTEQKPNLRVGEASVVRESDSTVEIQLSARYKPDDEDAYETDQWGYTETEPLPALRITDLTEMEGDLIEAFVPVAVDEAGGFAGFRETATKTNSLVDRLRKLTLPAVDDIRDGLASYMETVERADELEAKIERTDELIDEIVYELYGLTDEEIEIVEEAVGGE</sequence>
<dbReference type="PANTHER" id="PTHR33841">
    <property type="entry name" value="DNA METHYLTRANSFERASE YEEA-RELATED"/>
    <property type="match status" value="1"/>
</dbReference>
<dbReference type="Pfam" id="PF12950">
    <property type="entry name" value="TaqI_C"/>
    <property type="match status" value="1"/>
</dbReference>
<evidence type="ECO:0000313" key="12">
    <source>
        <dbReference type="Proteomes" id="UP000011659"/>
    </source>
</evidence>
<evidence type="ECO:0000256" key="1">
    <source>
        <dbReference type="ARBA" id="ARBA00011900"/>
    </source>
</evidence>
<evidence type="ECO:0000259" key="9">
    <source>
        <dbReference type="Pfam" id="PF07669"/>
    </source>
</evidence>
<dbReference type="GO" id="GO:0009307">
    <property type="term" value="P:DNA restriction-modification system"/>
    <property type="evidence" value="ECO:0007669"/>
    <property type="project" value="UniProtKB-KW"/>
</dbReference>
<organism evidence="11 12">
    <name type="scientific">Haloarcula marismortui ATCC 33800</name>
    <dbReference type="NCBI Taxonomy" id="662476"/>
    <lineage>
        <taxon>Archaea</taxon>
        <taxon>Methanobacteriati</taxon>
        <taxon>Methanobacteriota</taxon>
        <taxon>Stenosarchaea group</taxon>
        <taxon>Halobacteria</taxon>
        <taxon>Halobacteriales</taxon>
        <taxon>Haloarculaceae</taxon>
        <taxon>Haloarcula</taxon>
    </lineage>
</organism>
<evidence type="ECO:0000256" key="8">
    <source>
        <dbReference type="SAM" id="Coils"/>
    </source>
</evidence>
<dbReference type="Gene3D" id="3.90.220.10">
    <property type="entry name" value="Adenine-n6-DNA-methyltransferase Taqi, Chain A, domain 2"/>
    <property type="match status" value="1"/>
</dbReference>
<dbReference type="Pfam" id="PF07669">
    <property type="entry name" value="Eco57I"/>
    <property type="match status" value="1"/>
</dbReference>
<keyword evidence="3" id="KW-0808">Transferase</keyword>